<feature type="domain" description="Nephrocystin 3-like N-terminal" evidence="4">
    <location>
        <begin position="90"/>
        <end position="135"/>
    </location>
</feature>
<evidence type="ECO:0000313" key="5">
    <source>
        <dbReference type="EMBL" id="KAH0541246.1"/>
    </source>
</evidence>
<dbReference type="OrthoDB" id="7464126at2759"/>
<evidence type="ECO:0000259" key="4">
    <source>
        <dbReference type="Pfam" id="PF24883"/>
    </source>
</evidence>
<dbReference type="AlphaFoldDB" id="A0A9P8I9J0"/>
<gene>
    <name evidence="5" type="ORF">FGG08_004251</name>
</gene>
<name>A0A9P8I9J0_9PEZI</name>
<feature type="repeat" description="ANK" evidence="2">
    <location>
        <begin position="650"/>
        <end position="685"/>
    </location>
</feature>
<feature type="repeat" description="ANK" evidence="2">
    <location>
        <begin position="752"/>
        <end position="784"/>
    </location>
</feature>
<evidence type="ECO:0000256" key="3">
    <source>
        <dbReference type="SAM" id="MobiDB-lite"/>
    </source>
</evidence>
<dbReference type="EMBL" id="JAGHQL010000083">
    <property type="protein sequence ID" value="KAH0541246.1"/>
    <property type="molecule type" value="Genomic_DNA"/>
</dbReference>
<dbReference type="SMART" id="SM00248">
    <property type="entry name" value="ANK"/>
    <property type="match status" value="7"/>
</dbReference>
<comment type="caution">
    <text evidence="5">The sequence shown here is derived from an EMBL/GenBank/DDBJ whole genome shotgun (WGS) entry which is preliminary data.</text>
</comment>
<dbReference type="InterPro" id="IPR002110">
    <property type="entry name" value="Ankyrin_rpt"/>
</dbReference>
<dbReference type="InterPro" id="IPR036770">
    <property type="entry name" value="Ankyrin_rpt-contain_sf"/>
</dbReference>
<dbReference type="Pfam" id="PF00023">
    <property type="entry name" value="Ank"/>
    <property type="match status" value="1"/>
</dbReference>
<reference evidence="5" key="1">
    <citation type="submission" date="2021-03" db="EMBL/GenBank/DDBJ databases">
        <title>Comparative genomics and phylogenomic investigation of the class Geoglossomycetes provide insights into ecological specialization and systematics.</title>
        <authorList>
            <person name="Melie T."/>
            <person name="Pirro S."/>
            <person name="Miller A.N."/>
            <person name="Quandt A."/>
        </authorList>
    </citation>
    <scope>NUCLEOTIDE SEQUENCE</scope>
    <source>
        <strain evidence="5">GBOQ0MN5Z8</strain>
    </source>
</reference>
<evidence type="ECO:0000313" key="6">
    <source>
        <dbReference type="Proteomes" id="UP000698800"/>
    </source>
</evidence>
<proteinExistence type="predicted"/>
<dbReference type="InterPro" id="IPR056884">
    <property type="entry name" value="NPHP3-like_N"/>
</dbReference>
<dbReference type="PANTHER" id="PTHR10039:SF5">
    <property type="entry name" value="NACHT DOMAIN-CONTAINING PROTEIN"/>
    <property type="match status" value="1"/>
</dbReference>
<feature type="repeat" description="ANK" evidence="2">
    <location>
        <begin position="617"/>
        <end position="649"/>
    </location>
</feature>
<feature type="region of interest" description="Disordered" evidence="3">
    <location>
        <begin position="428"/>
        <end position="447"/>
    </location>
</feature>
<keyword evidence="1" id="KW-0677">Repeat</keyword>
<dbReference type="SUPFAM" id="SSF48403">
    <property type="entry name" value="Ankyrin repeat"/>
    <property type="match status" value="1"/>
</dbReference>
<dbReference type="Proteomes" id="UP000698800">
    <property type="component" value="Unassembled WGS sequence"/>
</dbReference>
<evidence type="ECO:0000256" key="2">
    <source>
        <dbReference type="PROSITE-ProRule" id="PRU00023"/>
    </source>
</evidence>
<dbReference type="Pfam" id="PF24883">
    <property type="entry name" value="NPHP3_N"/>
    <property type="match status" value="1"/>
</dbReference>
<feature type="repeat" description="ANK" evidence="2">
    <location>
        <begin position="719"/>
        <end position="751"/>
    </location>
</feature>
<feature type="repeat" description="ANK" evidence="2">
    <location>
        <begin position="686"/>
        <end position="718"/>
    </location>
</feature>
<protein>
    <recommendedName>
        <fullName evidence="4">Nephrocystin 3-like N-terminal domain-containing protein</fullName>
    </recommendedName>
</protein>
<keyword evidence="2" id="KW-0040">ANK repeat</keyword>
<sequence>MHVVEGDSAVIEGAEYFGLDKTHRELQRAASRDDTSYKSLRFWIRDKVERARAKGMQLQKIKLSTQPKAISLFFDEMNLRRNDISPAAENTCTWLFEHKRFSTWLGQGGGFLWIKGKPGAGKSTLMKYAFQNINRPDCPETEGKHWAWRERELQDFLGSKMTRISKEYSIRIFVDALDECGEEIARELVSYFLRLTSKLLPNGPSIGICFSCRHYPIVALDYCLEICIEEQNFRDIETYVKEELQQGFPENDAESLQREIVGSASGIFQWASLVVPLALSLQRKGHSLRMIHNKLREMPKELNRVYQEILEGEPDADSDPDLARSLQLMQWICIAKRPLSLDELRFAMTFDADAPYRSLLACQGSVNYVETGEQMAKLVKSLSKGLAEVKERRNQQVAQFIHESVSDYLTQGGLQSLENTLARRAENQMHQSTDGHPTGCDQQAQVNSSDGDAVGRAHYRLSRSCIKYFTAEEICRWSSGSNQKYHHSTFPLLQYAVTSWASHAQAAEMRGISQSDLLDYFQWPSDHIFHCWIKICEIGFWPGNCPNRKTTLLHIASRYGLFSVLVAPLRSGEEVEMNARDSEGRTALLWAAMMGHEPVADLLIEEGAELDSEDAFLGRTALSWAAEKGHELIVKLLAKKGAKLDSKDKFGRTALSLAARSNHESILKRGKQLVEKGAGLDVKDKGGRTALLWAAMGGHGPIVRLLAEKGADLNSKNNPGRTALSLAAGWGNRLITELLVEQGADLDSEDNFGQTALSWATDNGHESIVKLLIEKGATQDAEPRP</sequence>
<organism evidence="5 6">
    <name type="scientific">Glutinoglossum americanum</name>
    <dbReference type="NCBI Taxonomy" id="1670608"/>
    <lineage>
        <taxon>Eukaryota</taxon>
        <taxon>Fungi</taxon>
        <taxon>Dikarya</taxon>
        <taxon>Ascomycota</taxon>
        <taxon>Pezizomycotina</taxon>
        <taxon>Geoglossomycetes</taxon>
        <taxon>Geoglossales</taxon>
        <taxon>Geoglossaceae</taxon>
        <taxon>Glutinoglossum</taxon>
    </lineage>
</organism>
<dbReference type="InterPro" id="IPR027417">
    <property type="entry name" value="P-loop_NTPase"/>
</dbReference>
<dbReference type="SUPFAM" id="SSF52540">
    <property type="entry name" value="P-loop containing nucleoside triphosphate hydrolases"/>
    <property type="match status" value="1"/>
</dbReference>
<dbReference type="PROSITE" id="PS50297">
    <property type="entry name" value="ANK_REP_REGION"/>
    <property type="match status" value="5"/>
</dbReference>
<accession>A0A9P8I9J0</accession>
<dbReference type="Pfam" id="PF12796">
    <property type="entry name" value="Ank_2"/>
    <property type="match status" value="2"/>
</dbReference>
<dbReference type="PROSITE" id="PS50088">
    <property type="entry name" value="ANK_REPEAT"/>
    <property type="match status" value="6"/>
</dbReference>
<evidence type="ECO:0000256" key="1">
    <source>
        <dbReference type="ARBA" id="ARBA00022737"/>
    </source>
</evidence>
<dbReference type="PRINTS" id="PR01415">
    <property type="entry name" value="ANKYRIN"/>
</dbReference>
<dbReference type="Gene3D" id="1.25.40.20">
    <property type="entry name" value="Ankyrin repeat-containing domain"/>
    <property type="match status" value="1"/>
</dbReference>
<feature type="repeat" description="ANK" evidence="2">
    <location>
        <begin position="583"/>
        <end position="615"/>
    </location>
</feature>
<dbReference type="PANTHER" id="PTHR10039">
    <property type="entry name" value="AMELOGENIN"/>
    <property type="match status" value="1"/>
</dbReference>
<keyword evidence="6" id="KW-1185">Reference proteome</keyword>